<keyword evidence="3" id="KW-0456">Lyase</keyword>
<gene>
    <name evidence="7" type="ORF">C7B43_16385</name>
</gene>
<dbReference type="Gene3D" id="1.10.12.10">
    <property type="entry name" value="Lyase 2-enoyl-coa Hydratase, Chain A, domain 2"/>
    <property type="match status" value="1"/>
</dbReference>
<dbReference type="FunFam" id="1.10.12.10:FF:000001">
    <property type="entry name" value="Probable enoyl-CoA hydratase, mitochondrial"/>
    <property type="match status" value="1"/>
</dbReference>
<dbReference type="PANTHER" id="PTHR43459">
    <property type="entry name" value="ENOYL-COA HYDRATASE"/>
    <property type="match status" value="1"/>
</dbReference>
<organism evidence="7 8">
    <name type="scientific">Sulfobacillus benefaciens</name>
    <dbReference type="NCBI Taxonomy" id="453960"/>
    <lineage>
        <taxon>Bacteria</taxon>
        <taxon>Bacillati</taxon>
        <taxon>Bacillota</taxon>
        <taxon>Clostridia</taxon>
        <taxon>Eubacteriales</taxon>
        <taxon>Clostridiales Family XVII. Incertae Sedis</taxon>
        <taxon>Sulfobacillus</taxon>
    </lineage>
</organism>
<comment type="catalytic activity">
    <reaction evidence="4">
        <text>a short-chain (3S)-3-hydroxyacyl-CoA = a short-chain (2E)-enoyl-CoA + H2O</text>
        <dbReference type="Rhea" id="RHEA:52664"/>
        <dbReference type="ChEBI" id="CHEBI:15377"/>
        <dbReference type="ChEBI" id="CHEBI:87488"/>
        <dbReference type="ChEBI" id="CHEBI:136760"/>
        <dbReference type="EC" id="4.2.1.150"/>
    </reaction>
</comment>
<dbReference type="Pfam" id="PF00378">
    <property type="entry name" value="ECH_1"/>
    <property type="match status" value="1"/>
</dbReference>
<dbReference type="PROSITE" id="PS00166">
    <property type="entry name" value="ENOYL_COA_HYDRATASE"/>
    <property type="match status" value="1"/>
</dbReference>
<dbReference type="InterPro" id="IPR029045">
    <property type="entry name" value="ClpP/crotonase-like_dom_sf"/>
</dbReference>
<evidence type="ECO:0000313" key="7">
    <source>
        <dbReference type="EMBL" id="PSR25621.1"/>
    </source>
</evidence>
<name>A0A2T2WTP7_9FIRM</name>
<dbReference type="Proteomes" id="UP000242699">
    <property type="component" value="Unassembled WGS sequence"/>
</dbReference>
<comment type="pathway">
    <text evidence="1">Lipid metabolism; butanoate metabolism.</text>
</comment>
<comment type="similarity">
    <text evidence="2 6">Belongs to the enoyl-CoA hydratase/isomerase family.</text>
</comment>
<dbReference type="PANTHER" id="PTHR43459:SF1">
    <property type="entry name" value="EG:BACN32G11.4 PROTEIN"/>
    <property type="match status" value="1"/>
</dbReference>
<protein>
    <recommendedName>
        <fullName evidence="5">short-chain-enoyl-CoA hydratase</fullName>
        <ecNumber evidence="5">4.2.1.150</ecNumber>
    </recommendedName>
</protein>
<dbReference type="InterPro" id="IPR014748">
    <property type="entry name" value="Enoyl-CoA_hydra_C"/>
</dbReference>
<evidence type="ECO:0000256" key="2">
    <source>
        <dbReference type="ARBA" id="ARBA00005254"/>
    </source>
</evidence>
<accession>A0A2T2WTP7</accession>
<dbReference type="CDD" id="cd06558">
    <property type="entry name" value="crotonase-like"/>
    <property type="match status" value="1"/>
</dbReference>
<evidence type="ECO:0000256" key="1">
    <source>
        <dbReference type="ARBA" id="ARBA00005086"/>
    </source>
</evidence>
<evidence type="ECO:0000256" key="5">
    <source>
        <dbReference type="ARBA" id="ARBA00067035"/>
    </source>
</evidence>
<dbReference type="GO" id="GO:0018812">
    <property type="term" value="F:3-hydroxyacyl-CoA dehydratase activity"/>
    <property type="evidence" value="ECO:0007669"/>
    <property type="project" value="UniProtKB-EC"/>
</dbReference>
<proteinExistence type="inferred from homology"/>
<dbReference type="InterPro" id="IPR001753">
    <property type="entry name" value="Enoyl-CoA_hydra/iso"/>
</dbReference>
<dbReference type="SUPFAM" id="SSF52096">
    <property type="entry name" value="ClpP/crotonase"/>
    <property type="match status" value="1"/>
</dbReference>
<dbReference type="InterPro" id="IPR018376">
    <property type="entry name" value="Enoyl-CoA_hyd/isom_CS"/>
</dbReference>
<comment type="caution">
    <text evidence="7">The sequence shown here is derived from an EMBL/GenBank/DDBJ whole genome shotgun (WGS) entry which is preliminary data.</text>
</comment>
<dbReference type="Gene3D" id="3.90.226.10">
    <property type="entry name" value="2-enoyl-CoA Hydratase, Chain A, domain 1"/>
    <property type="match status" value="1"/>
</dbReference>
<dbReference type="EMBL" id="PXYT01000052">
    <property type="protein sequence ID" value="PSR25621.1"/>
    <property type="molecule type" value="Genomic_DNA"/>
</dbReference>
<evidence type="ECO:0000256" key="4">
    <source>
        <dbReference type="ARBA" id="ARBA00050624"/>
    </source>
</evidence>
<evidence type="ECO:0000256" key="3">
    <source>
        <dbReference type="ARBA" id="ARBA00023239"/>
    </source>
</evidence>
<sequence>MPSYQFVEVEIHGHRGEVRLNRPQSLNALNSPMLKELAAVLARMAEDRAVRTVILSGSGKGFCSGQDLKEVMAQGPDLDIAQHLDAYYHPVIYALRQMPKPSIAKIHGVAAGAGMSLALACDLRIGSEDARFSQAFVKIGLVPDSGSTYFLPRLIGLGKAMELAMLGDIISAQQAYALGILNQIVPAKELDDATSQLADRLEALPPLALGMIKRALNESGEHNLEQQLRLEQDLQQQAALTQDHHLGLQAFVEKRTPHFTGH</sequence>
<evidence type="ECO:0000313" key="8">
    <source>
        <dbReference type="Proteomes" id="UP000242699"/>
    </source>
</evidence>
<reference evidence="7 8" key="1">
    <citation type="journal article" date="2014" name="BMC Genomics">
        <title>Comparison of environmental and isolate Sulfobacillus genomes reveals diverse carbon, sulfur, nitrogen, and hydrogen metabolisms.</title>
        <authorList>
            <person name="Justice N.B."/>
            <person name="Norman A."/>
            <person name="Brown C.T."/>
            <person name="Singh A."/>
            <person name="Thomas B.C."/>
            <person name="Banfield J.F."/>
        </authorList>
    </citation>
    <scope>NUCLEOTIDE SEQUENCE [LARGE SCALE GENOMIC DNA]</scope>
    <source>
        <strain evidence="7">AMDSBA1</strain>
    </source>
</reference>
<dbReference type="EC" id="4.2.1.150" evidence="5"/>
<dbReference type="AlphaFoldDB" id="A0A2T2WTP7"/>
<evidence type="ECO:0000256" key="6">
    <source>
        <dbReference type="RuleBase" id="RU003707"/>
    </source>
</evidence>